<evidence type="ECO:0000313" key="2">
    <source>
        <dbReference type="Proteomes" id="UP000274504"/>
    </source>
</evidence>
<sequence>MLSNISNGTARFFLNHMCGSYLSRQVEPEELQKINAILAEKNIPLVISVAFISEIVAEFPLNFQINDLEIIAQTTSRHFTQQDGDMMSSLISSVSAFAFAAAKVGVEEDLSSDSTDFQSIINKFDLFMRLFSRSGSENSGLVDYASVAKGGRLIDNRKFALL</sequence>
<dbReference type="OrthoDB" id="18982at2759"/>
<protein>
    <submittedName>
        <fullName evidence="3">SERPIN domain-containing protein</fullName>
    </submittedName>
</protein>
<accession>A0A0R3SEF4</accession>
<name>A0A0R3SEF4_HYMDI</name>
<dbReference type="Proteomes" id="UP000274504">
    <property type="component" value="Unassembled WGS sequence"/>
</dbReference>
<dbReference type="WBParaSite" id="HDID_0000314301-mRNA-1">
    <property type="protein sequence ID" value="HDID_0000314301-mRNA-1"/>
    <property type="gene ID" value="HDID_0000314301"/>
</dbReference>
<organism evidence="3">
    <name type="scientific">Hymenolepis diminuta</name>
    <name type="common">Rat tapeworm</name>
    <dbReference type="NCBI Taxonomy" id="6216"/>
    <lineage>
        <taxon>Eukaryota</taxon>
        <taxon>Metazoa</taxon>
        <taxon>Spiralia</taxon>
        <taxon>Lophotrochozoa</taxon>
        <taxon>Platyhelminthes</taxon>
        <taxon>Cestoda</taxon>
        <taxon>Eucestoda</taxon>
        <taxon>Cyclophyllidea</taxon>
        <taxon>Hymenolepididae</taxon>
        <taxon>Hymenolepis</taxon>
    </lineage>
</organism>
<evidence type="ECO:0000313" key="3">
    <source>
        <dbReference type="WBParaSite" id="HDID_0000314301-mRNA-1"/>
    </source>
</evidence>
<reference evidence="1 2" key="2">
    <citation type="submission" date="2018-11" db="EMBL/GenBank/DDBJ databases">
        <authorList>
            <consortium name="Pathogen Informatics"/>
        </authorList>
    </citation>
    <scope>NUCLEOTIDE SEQUENCE [LARGE SCALE GENOMIC DNA]</scope>
</reference>
<dbReference type="EMBL" id="UYSG01000891">
    <property type="protein sequence ID" value="VDL27893.1"/>
    <property type="molecule type" value="Genomic_DNA"/>
</dbReference>
<proteinExistence type="predicted"/>
<dbReference type="AlphaFoldDB" id="A0A0R3SEF4"/>
<evidence type="ECO:0000313" key="1">
    <source>
        <dbReference type="EMBL" id="VDL27893.1"/>
    </source>
</evidence>
<reference evidence="3" key="1">
    <citation type="submission" date="2017-02" db="UniProtKB">
        <authorList>
            <consortium name="WormBaseParasite"/>
        </authorList>
    </citation>
    <scope>IDENTIFICATION</scope>
</reference>
<gene>
    <name evidence="1" type="ORF">HDID_LOCUS3141</name>
</gene>